<feature type="compositionally biased region" description="Low complexity" evidence="1">
    <location>
        <begin position="94"/>
        <end position="111"/>
    </location>
</feature>
<feature type="compositionally biased region" description="Basic and acidic residues" evidence="1">
    <location>
        <begin position="607"/>
        <end position="625"/>
    </location>
</feature>
<feature type="non-terminal residue" evidence="2">
    <location>
        <position position="1"/>
    </location>
</feature>
<feature type="compositionally biased region" description="Low complexity" evidence="1">
    <location>
        <begin position="424"/>
        <end position="443"/>
    </location>
</feature>
<feature type="compositionally biased region" description="Polar residues" evidence="1">
    <location>
        <begin position="836"/>
        <end position="861"/>
    </location>
</feature>
<name>A0ABP0L5N7_9DINO</name>
<accession>A0ABP0L5N7</accession>
<feature type="compositionally biased region" description="Basic and acidic residues" evidence="1">
    <location>
        <begin position="1"/>
        <end position="11"/>
    </location>
</feature>
<protein>
    <submittedName>
        <fullName evidence="2">Uncharacterized protein</fullName>
    </submittedName>
</protein>
<feature type="compositionally biased region" description="Low complexity" evidence="1">
    <location>
        <begin position="642"/>
        <end position="656"/>
    </location>
</feature>
<feature type="non-terminal residue" evidence="2">
    <location>
        <position position="1186"/>
    </location>
</feature>
<feature type="compositionally biased region" description="Low complexity" evidence="1">
    <location>
        <begin position="160"/>
        <end position="179"/>
    </location>
</feature>
<evidence type="ECO:0000313" key="2">
    <source>
        <dbReference type="EMBL" id="CAK9034467.1"/>
    </source>
</evidence>
<feature type="compositionally biased region" description="Low complexity" evidence="1">
    <location>
        <begin position="576"/>
        <end position="593"/>
    </location>
</feature>
<evidence type="ECO:0000313" key="3">
    <source>
        <dbReference type="Proteomes" id="UP001642464"/>
    </source>
</evidence>
<feature type="compositionally biased region" description="Basic and acidic residues" evidence="1">
    <location>
        <begin position="541"/>
        <end position="559"/>
    </location>
</feature>
<gene>
    <name evidence="2" type="ORF">SCF082_LOCUS20867</name>
</gene>
<evidence type="ECO:0000256" key="1">
    <source>
        <dbReference type="SAM" id="MobiDB-lite"/>
    </source>
</evidence>
<feature type="compositionally biased region" description="Low complexity" evidence="1">
    <location>
        <begin position="292"/>
        <end position="311"/>
    </location>
</feature>
<dbReference type="Proteomes" id="UP001642464">
    <property type="component" value="Unassembled WGS sequence"/>
</dbReference>
<feature type="compositionally biased region" description="Low complexity" evidence="1">
    <location>
        <begin position="226"/>
        <end position="243"/>
    </location>
</feature>
<feature type="compositionally biased region" description="Low complexity" evidence="1">
    <location>
        <begin position="510"/>
        <end position="527"/>
    </location>
</feature>
<feature type="compositionally biased region" description="Basic and acidic residues" evidence="1">
    <location>
        <begin position="191"/>
        <end position="209"/>
    </location>
</feature>
<feature type="compositionally biased region" description="Basic and acidic residues" evidence="1">
    <location>
        <begin position="389"/>
        <end position="407"/>
    </location>
</feature>
<comment type="caution">
    <text evidence="2">The sequence shown here is derived from an EMBL/GenBank/DDBJ whole genome shotgun (WGS) entry which is preliminary data.</text>
</comment>
<keyword evidence="3" id="KW-1185">Reference proteome</keyword>
<feature type="compositionally biased region" description="Basic and acidic residues" evidence="1">
    <location>
        <begin position="729"/>
        <end position="738"/>
    </location>
</feature>
<feature type="compositionally biased region" description="Basic and acidic residues" evidence="1">
    <location>
        <begin position="125"/>
        <end position="143"/>
    </location>
</feature>
<feature type="compositionally biased region" description="Basic and acidic residues" evidence="1">
    <location>
        <begin position="256"/>
        <end position="275"/>
    </location>
</feature>
<reference evidence="2 3" key="1">
    <citation type="submission" date="2024-02" db="EMBL/GenBank/DDBJ databases">
        <authorList>
            <person name="Chen Y."/>
            <person name="Shah S."/>
            <person name="Dougan E. K."/>
            <person name="Thang M."/>
            <person name="Chan C."/>
        </authorList>
    </citation>
    <scope>NUCLEOTIDE SEQUENCE [LARGE SCALE GENOMIC DNA]</scope>
</reference>
<sequence length="1186" mass="128764">ASEVKHLEHDQPVAQPAEEVDDERRGTPAQAPEQPAQEALPAKAQILSTSPQASAPMPDHHEDMPGASEVKHLEHDQPGTPPAEEVDDERRGTPAQAPEQPAQEALPAKEQILSTSPQASAPMADQHEDMPGASEVKHLEHDQPGTPPAEEVDDERRGTPAQAPEQPAQQALPAKEQLLSTSPQASAPMADQHEDMPGASEVKHLEHDQPGTPPAEEVDDERLGTPAQAPEQPAQQAPPAEEQLLSTSPQASAPMADHHEDMPGASEVKHLEHDQPGTPPAEEVDDERRGTPAQAPEQPAQQALPAKEQLLSTSPQASAPMADHHEDMPGASEVKHLEHDQPVAPPAEEVDDERRGTPAQAPEQPAQQALPAKEQLLSTSPQASAPMADQHKDMPGASEVKHLEHDQPGAQPAEEVEDERLGTPAQAPEQLAQQALPAEEQLLSTLQASAPMADQHKDMPGASEVKHLEHDQPGTPPAEEAGASEVKHLEHDQPVPQPAEEVDDERRGTPAQAPEQPAQQAPPAKEQLLSTSPQASAPMADQHKDMPGASEVKHLEHDQPVAQPAEEVDDERRGTPAQAPEQPAQEALPAKEQILSTSPQASAPMADQHEDMPGASEVKHLEHDQPGTPPAEEVDDERLGTPAQAPEQPAQQAASPGNEQGASEVKHLEHDQNGTPPAEEVDDERRGTPAQAPEQPAQQALPAKEQILSTSPQASAPMADQHQDMPGASERKHLEHDQPCIPPHTSKQSARPAEQVVDEHLSAARGKGKGQGNKRQFAANGSTDIVGPEFKKNKTAFLVPNEQCRACDSNQEESMDSKNEESSEQPKSSSHEDLSHTTSRQSSNDSLQLPEASGSQPQRSSSGEDDETMVKCMMLTNDHWEQWLHSGGKWLLRTYAISKLPHTLHIIVSVKGGQQFLYVGSIVIVDCLEVVYNNQIQTYAMNVDEKKLWRIRGKQSPSLLSFQPKKGVKKGRGFGGVGNKVAKGKKQMCTIAEKTAIFKKFEDVKARDGSKAALEAVSKMPGYFAGCMFKSKWGEARIAQKWDLLTMTAPALCAKHKELPNSLRLMLNMKALKWAPDGFKGKQRAFLPQVFQQVVESMTMERIELGEEVSMVYVKNLILYLADVWNDSIASIRSLLETKGLDFLKERDQELANMSPKEVEQACKKMLDQATEIMRPIHLTETDGAV</sequence>
<proteinExistence type="predicted"/>
<feature type="region of interest" description="Disordered" evidence="1">
    <location>
        <begin position="809"/>
        <end position="866"/>
    </location>
</feature>
<feature type="region of interest" description="Disordered" evidence="1">
    <location>
        <begin position="1"/>
        <end position="789"/>
    </location>
</feature>
<feature type="compositionally biased region" description="Basic and acidic residues" evidence="1">
    <location>
        <begin position="322"/>
        <end position="341"/>
    </location>
</feature>
<dbReference type="EMBL" id="CAXAMM010014692">
    <property type="protein sequence ID" value="CAK9034467.1"/>
    <property type="molecule type" value="Genomic_DNA"/>
</dbReference>
<feature type="compositionally biased region" description="Low complexity" evidence="1">
    <location>
        <begin position="358"/>
        <end position="377"/>
    </location>
</feature>
<feature type="compositionally biased region" description="Basic and acidic residues" evidence="1">
    <location>
        <begin position="58"/>
        <end position="77"/>
    </location>
</feature>
<feature type="compositionally biased region" description="Basic and acidic residues" evidence="1">
    <location>
        <begin position="454"/>
        <end position="472"/>
    </location>
</feature>
<feature type="compositionally biased region" description="Low complexity" evidence="1">
    <location>
        <begin position="689"/>
        <end position="706"/>
    </location>
</feature>
<organism evidence="2 3">
    <name type="scientific">Durusdinium trenchii</name>
    <dbReference type="NCBI Taxonomy" id="1381693"/>
    <lineage>
        <taxon>Eukaryota</taxon>
        <taxon>Sar</taxon>
        <taxon>Alveolata</taxon>
        <taxon>Dinophyceae</taxon>
        <taxon>Suessiales</taxon>
        <taxon>Symbiodiniaceae</taxon>
        <taxon>Durusdinium</taxon>
    </lineage>
</organism>
<feature type="compositionally biased region" description="Low complexity" evidence="1">
    <location>
        <begin position="28"/>
        <end position="45"/>
    </location>
</feature>